<comment type="caution">
    <text evidence="1">The sequence shown here is derived from an EMBL/GenBank/DDBJ whole genome shotgun (WGS) entry which is preliminary data.</text>
</comment>
<name>A0A8J6XJK7_9CYAN</name>
<protein>
    <submittedName>
        <fullName evidence="1">Uncharacterized protein</fullName>
    </submittedName>
</protein>
<dbReference type="EMBL" id="JACXAE010000025">
    <property type="protein sequence ID" value="MBD2771517.1"/>
    <property type="molecule type" value="Genomic_DNA"/>
</dbReference>
<evidence type="ECO:0000313" key="1">
    <source>
        <dbReference type="EMBL" id="MBD2771517.1"/>
    </source>
</evidence>
<accession>A0A8J6XJK7</accession>
<reference evidence="1" key="1">
    <citation type="submission" date="2020-09" db="EMBL/GenBank/DDBJ databases">
        <title>Iningainema tapete sp. nov. (Scytonemataceae, Cyanobacteria) from greenhouses in central Florida (USA) produces two types of nodularin with biosynthetic potential for microcystin-LR and anabaenopeptins.</title>
        <authorList>
            <person name="Berthold D.E."/>
            <person name="Lefler F.W."/>
            <person name="Huang I.-S."/>
            <person name="Abdulla H."/>
            <person name="Zimba P.V."/>
            <person name="Laughinghouse H.D. IV."/>
        </authorList>
    </citation>
    <scope>NUCLEOTIDE SEQUENCE</scope>
    <source>
        <strain evidence="1">BLCCT55</strain>
    </source>
</reference>
<sequence>MASKQDVKRYLAYWFQLGKKVVINNGAATLLPRKVIEGDRYSEEFEECWQKIISKESGECHLEGTRETIAELLTPDWDMLPCARCSMPVPIRSVGMPPELCPCNNLVGWPNTELPAPRSPVNTQEQLMAIRDRLLGNVGSS</sequence>
<dbReference type="Proteomes" id="UP000629098">
    <property type="component" value="Unassembled WGS sequence"/>
</dbReference>
<dbReference type="RefSeq" id="WP_190825809.1">
    <property type="nucleotide sequence ID" value="NZ_CAWPPI010000025.1"/>
</dbReference>
<evidence type="ECO:0000313" key="2">
    <source>
        <dbReference type="Proteomes" id="UP000629098"/>
    </source>
</evidence>
<proteinExistence type="predicted"/>
<keyword evidence="2" id="KW-1185">Reference proteome</keyword>
<gene>
    <name evidence="1" type="ORF">ICL16_05160</name>
</gene>
<organism evidence="1 2">
    <name type="scientific">Iningainema tapete BLCC-T55</name>
    <dbReference type="NCBI Taxonomy" id="2748662"/>
    <lineage>
        <taxon>Bacteria</taxon>
        <taxon>Bacillati</taxon>
        <taxon>Cyanobacteriota</taxon>
        <taxon>Cyanophyceae</taxon>
        <taxon>Nostocales</taxon>
        <taxon>Scytonemataceae</taxon>
        <taxon>Iningainema tapete</taxon>
    </lineage>
</organism>
<dbReference type="AlphaFoldDB" id="A0A8J6XJK7"/>